<gene>
    <name evidence="2" type="ORF">POSPLADRAFT_1062988</name>
</gene>
<dbReference type="RefSeq" id="XP_024332883.1">
    <property type="nucleotide sequence ID" value="XM_024481587.1"/>
</dbReference>
<feature type="region of interest" description="Disordered" evidence="1">
    <location>
        <begin position="1"/>
        <end position="22"/>
    </location>
</feature>
<evidence type="ECO:0000313" key="2">
    <source>
        <dbReference type="EMBL" id="OSX56089.1"/>
    </source>
</evidence>
<dbReference type="AlphaFoldDB" id="A0A1X6MIE7"/>
<evidence type="ECO:0000313" key="3">
    <source>
        <dbReference type="Proteomes" id="UP000194127"/>
    </source>
</evidence>
<organism evidence="2 3">
    <name type="scientific">Postia placenta MAD-698-R-SB12</name>
    <dbReference type="NCBI Taxonomy" id="670580"/>
    <lineage>
        <taxon>Eukaryota</taxon>
        <taxon>Fungi</taxon>
        <taxon>Dikarya</taxon>
        <taxon>Basidiomycota</taxon>
        <taxon>Agaricomycotina</taxon>
        <taxon>Agaricomycetes</taxon>
        <taxon>Polyporales</taxon>
        <taxon>Adustoporiaceae</taxon>
        <taxon>Rhodonia</taxon>
    </lineage>
</organism>
<feature type="region of interest" description="Disordered" evidence="1">
    <location>
        <begin position="65"/>
        <end position="85"/>
    </location>
</feature>
<dbReference type="GeneID" id="36326537"/>
<reference evidence="2 3" key="1">
    <citation type="submission" date="2017-04" db="EMBL/GenBank/DDBJ databases">
        <title>Genome Sequence of the Model Brown-Rot Fungus Postia placenta SB12.</title>
        <authorList>
            <consortium name="DOE Joint Genome Institute"/>
            <person name="Gaskell J."/>
            <person name="Kersten P."/>
            <person name="Larrondo L.F."/>
            <person name="Canessa P."/>
            <person name="Martinez D."/>
            <person name="Hibbett D."/>
            <person name="Schmoll M."/>
            <person name="Kubicek C.P."/>
            <person name="Martinez A.T."/>
            <person name="Yadav J."/>
            <person name="Master E."/>
            <person name="Magnuson J.K."/>
            <person name="James T."/>
            <person name="Yaver D."/>
            <person name="Berka R."/>
            <person name="Labutti K."/>
            <person name="Lipzen A."/>
            <person name="Aerts A."/>
            <person name="Barry K."/>
            <person name="Henrissat B."/>
            <person name="Blanchette R."/>
            <person name="Grigoriev I."/>
            <person name="Cullen D."/>
        </authorList>
    </citation>
    <scope>NUCLEOTIDE SEQUENCE [LARGE SCALE GENOMIC DNA]</scope>
    <source>
        <strain evidence="2 3">MAD-698-R-SB12</strain>
    </source>
</reference>
<accession>A0A1X6MIE7</accession>
<sequence>MGGEGDGEDEETEDDSRGGHACGQGWWLAARASERGLRADVAGRGNGKKEGMSCVRDTCAQSASGRSQCDESSQEQRLRRKNRQVVSKARKRYVAELASGVGGSVYWRRAGRRGAARTLRVFGLD</sequence>
<dbReference type="Proteomes" id="UP000194127">
    <property type="component" value="Unassembled WGS sequence"/>
</dbReference>
<feature type="compositionally biased region" description="Acidic residues" evidence="1">
    <location>
        <begin position="1"/>
        <end position="14"/>
    </location>
</feature>
<name>A0A1X6MIE7_9APHY</name>
<dbReference type="EMBL" id="KZ110626">
    <property type="protein sequence ID" value="OSX56089.1"/>
    <property type="molecule type" value="Genomic_DNA"/>
</dbReference>
<protein>
    <submittedName>
        <fullName evidence="2">Uncharacterized protein</fullName>
    </submittedName>
</protein>
<evidence type="ECO:0000256" key="1">
    <source>
        <dbReference type="SAM" id="MobiDB-lite"/>
    </source>
</evidence>
<proteinExistence type="predicted"/>
<keyword evidence="3" id="KW-1185">Reference proteome</keyword>